<evidence type="ECO:0000313" key="22">
    <source>
        <dbReference type="Proteomes" id="UP000693970"/>
    </source>
</evidence>
<evidence type="ECO:0000256" key="1">
    <source>
        <dbReference type="ARBA" id="ARBA00001917"/>
    </source>
</evidence>
<evidence type="ECO:0000256" key="14">
    <source>
        <dbReference type="ARBA" id="ARBA00023164"/>
    </source>
</evidence>
<evidence type="ECO:0000256" key="9">
    <source>
        <dbReference type="ARBA" id="ARBA00022723"/>
    </source>
</evidence>
<dbReference type="Pfam" id="PF01493">
    <property type="entry name" value="GXGXG"/>
    <property type="match status" value="1"/>
</dbReference>
<keyword evidence="6" id="KW-0028">Amino-acid biosynthesis</keyword>
<evidence type="ECO:0000256" key="15">
    <source>
        <dbReference type="ARBA" id="ARBA00023291"/>
    </source>
</evidence>
<keyword evidence="22" id="KW-1185">Reference proteome</keyword>
<evidence type="ECO:0000256" key="8">
    <source>
        <dbReference type="ARBA" id="ARBA00022643"/>
    </source>
</evidence>
<dbReference type="GO" id="GO:0019676">
    <property type="term" value="P:ammonia assimilation cycle"/>
    <property type="evidence" value="ECO:0007669"/>
    <property type="project" value="TreeGrafter"/>
</dbReference>
<dbReference type="GO" id="GO:0046872">
    <property type="term" value="F:metal ion binding"/>
    <property type="evidence" value="ECO:0007669"/>
    <property type="project" value="UniProtKB-KW"/>
</dbReference>
<evidence type="ECO:0000256" key="3">
    <source>
        <dbReference type="ARBA" id="ARBA00004802"/>
    </source>
</evidence>
<feature type="chain" id="PRO_5039926660" description="glutamate synthase (ferredoxin)" evidence="19">
    <location>
        <begin position="21"/>
        <end position="1716"/>
    </location>
</feature>
<dbReference type="EMBL" id="JAGRRH010000010">
    <property type="protein sequence ID" value="KAG7362765.1"/>
    <property type="molecule type" value="Genomic_DNA"/>
</dbReference>
<keyword evidence="15" id="KW-0003">3Fe-4S</keyword>
<dbReference type="CDD" id="cd00713">
    <property type="entry name" value="GltS"/>
    <property type="match status" value="1"/>
</dbReference>
<dbReference type="InterPro" id="IPR006982">
    <property type="entry name" value="Glu_synth_centr_N"/>
</dbReference>
<keyword evidence="12" id="KW-0408">Iron</keyword>
<comment type="caution">
    <text evidence="21">The sequence shown here is derived from an EMBL/GenBank/DDBJ whole genome shotgun (WGS) entry which is preliminary data.</text>
</comment>
<keyword evidence="11" id="KW-0560">Oxidoreductase</keyword>
<dbReference type="Pfam" id="PF01645">
    <property type="entry name" value="Glu_synthase"/>
    <property type="match status" value="1"/>
</dbReference>
<evidence type="ECO:0000256" key="5">
    <source>
        <dbReference type="ARBA" id="ARBA00009716"/>
    </source>
</evidence>
<gene>
    <name evidence="21" type="ORF">IV203_026125</name>
</gene>
<evidence type="ECO:0000256" key="19">
    <source>
        <dbReference type="SAM" id="SignalP"/>
    </source>
</evidence>
<evidence type="ECO:0000256" key="11">
    <source>
        <dbReference type="ARBA" id="ARBA00023002"/>
    </source>
</evidence>
<comment type="similarity">
    <text evidence="5">Belongs to the glutamate synthase family.</text>
</comment>
<evidence type="ECO:0000256" key="10">
    <source>
        <dbReference type="ARBA" id="ARBA00022962"/>
    </source>
</evidence>
<dbReference type="Pfam" id="PF04898">
    <property type="entry name" value="Glu_syn_central"/>
    <property type="match status" value="1"/>
</dbReference>
<dbReference type="OrthoDB" id="4327079at2759"/>
<protein>
    <recommendedName>
        <fullName evidence="17">glutamate synthase (ferredoxin)</fullName>
        <ecNumber evidence="17">1.4.7.1</ecNumber>
    </recommendedName>
</protein>
<dbReference type="InterPro" id="IPR017932">
    <property type="entry name" value="GATase_2_dom"/>
</dbReference>
<dbReference type="InterPro" id="IPR002932">
    <property type="entry name" value="Glu_synthdom"/>
</dbReference>
<evidence type="ECO:0000256" key="6">
    <source>
        <dbReference type="ARBA" id="ARBA00022605"/>
    </source>
</evidence>
<comment type="pathway">
    <text evidence="4">Nitrogen metabolism.</text>
</comment>
<dbReference type="InterPro" id="IPR002489">
    <property type="entry name" value="Glu_synth_asu_C"/>
</dbReference>
<feature type="domain" description="Glutamine amidotransferase type-2" evidence="20">
    <location>
        <begin position="93"/>
        <end position="533"/>
    </location>
</feature>
<keyword evidence="9" id="KW-0479">Metal-binding</keyword>
<evidence type="ECO:0000256" key="4">
    <source>
        <dbReference type="ARBA" id="ARBA00004909"/>
    </source>
</evidence>
<evidence type="ECO:0000313" key="21">
    <source>
        <dbReference type="EMBL" id="KAG7362765.1"/>
    </source>
</evidence>
<evidence type="ECO:0000256" key="7">
    <source>
        <dbReference type="ARBA" id="ARBA00022630"/>
    </source>
</evidence>
<dbReference type="Pfam" id="PF00310">
    <property type="entry name" value="GATase_2"/>
    <property type="match status" value="2"/>
</dbReference>
<evidence type="ECO:0000256" key="16">
    <source>
        <dbReference type="ARBA" id="ARBA00037928"/>
    </source>
</evidence>
<proteinExistence type="inferred from homology"/>
<dbReference type="PANTHER" id="PTHR11938:SF133">
    <property type="entry name" value="GLUTAMATE SYNTHASE (NADH)"/>
    <property type="match status" value="1"/>
</dbReference>
<dbReference type="FunFam" id="3.20.20.70:FF:000084">
    <property type="entry name" value="Ferredoxin-dependent glutamate synthase, chloroplastic"/>
    <property type="match status" value="1"/>
</dbReference>
<evidence type="ECO:0000259" key="20">
    <source>
        <dbReference type="PROSITE" id="PS51278"/>
    </source>
</evidence>
<dbReference type="Proteomes" id="UP000693970">
    <property type="component" value="Unassembled WGS sequence"/>
</dbReference>
<reference evidence="21" key="1">
    <citation type="journal article" date="2021" name="Sci. Rep.">
        <title>Diploid genomic architecture of Nitzschia inconspicua, an elite biomass production diatom.</title>
        <authorList>
            <person name="Oliver A."/>
            <person name="Podell S."/>
            <person name="Pinowska A."/>
            <person name="Traller J.C."/>
            <person name="Smith S.R."/>
            <person name="McClure R."/>
            <person name="Beliaev A."/>
            <person name="Bohutskyi P."/>
            <person name="Hill E.A."/>
            <person name="Rabines A."/>
            <person name="Zheng H."/>
            <person name="Allen L.Z."/>
            <person name="Kuo A."/>
            <person name="Grigoriev I.V."/>
            <person name="Allen A.E."/>
            <person name="Hazlebeck D."/>
            <person name="Allen E.E."/>
        </authorList>
    </citation>
    <scope>NUCLEOTIDE SEQUENCE</scope>
    <source>
        <strain evidence="21">Hildebrandi</strain>
    </source>
</reference>
<dbReference type="GO" id="GO:0051538">
    <property type="term" value="F:3 iron, 4 sulfur cluster binding"/>
    <property type="evidence" value="ECO:0007669"/>
    <property type="project" value="UniProtKB-KW"/>
</dbReference>
<dbReference type="CDD" id="cd02808">
    <property type="entry name" value="GltS_FMN"/>
    <property type="match status" value="1"/>
</dbReference>
<sequence length="1716" mass="186688">MQLSLTHQAFFLLALPAASGFLPAQRHHFPSPTTVQSNVHRKPKTSRFSGIDDFRRRPTSSSFTDLSMAFDSTTEESNIFDGPMALTKERDACGVGFIANTQSGEEFGTHRVLQQGLSALTCMEHRGACGGDSISGDGAGIMTQIPWKLFEEYRSNNCPQPGVGMIFLPRDEARRNAVKKRIEAVCTANELDFMGWREVPVDPSVLGPMARAGMPSIWQFFVKSPERLDNDDDDRDGFERTLYLVRRRFSVELKNAGLEWDDDDGVVYVASFSSRTIVYKGMVQSAVLSQFYKDLTNPDYTTKFVIYHRRFSTNTNPKWPLAQPMRVVGHNGEINTLLGNVNWIKAREASKGRPIASKIDNFDKPNRRQGDVRDLVDYNATFNIVTMCNTQDIPSVLEPVVDLSRSDSANLDSVFELMCQSRHRAPCALMAMVPTAYLQNPDLKNNPEITDFYKFHGGLLEAWDGPALLVFSDGKSIGASLDRNGLRPARFSRTRDGTVYMMSETGVIPDLDEAEIIEKGRLGPGQMINVDLLTGEFKDNIRIKSEIAKRHPYGEWIANQRKDIEKAMASEERMYDDTTATYAQATFGWGLEDIGMQIQDMAGAAKETTYSMGDDAPLACLSERPHPLYNYFKQRFAQVTNPPIDPLREGVVMSLGMTLGKKESIYKVSEKGARLIHLQSPLLNSAEMETLSSYSDHANGGFKQATLTTRYDLSDGPPGIKKALDALCDKAVEQVKSGVEVLILSDIAADKAKLDDTTYIPPLVAVGAVHHRLIDEGLRMDTGIVVETGAAWSTHHFACLVGYGANAVHPYLAFETVKQWHSQERTQKMMAAGKLKQTSLAEAQENYRIAVENGLLKILSKIGISLLTSYSGAQIFEALGIGDDVIARSFKGTTSRIGGISFEDIASETIMMRPESVNEKMKLVNYGYYKPVPKLGEYHVNSSDLAKLLHDAIGLDKTVSTATNRDELENDGVLPKSVANYEIFQKSIETAPLANIRDLLDFDSDRPSIPIDEVQPVSEIMTRFCTGAMSLGALSREAHETLAIAVNRIGGKSNSGEGGEDIIRGRPITDVDEKGRSPTFPHLAGLKNGDSANSFIHQVASGRFGVTPEFLVTAKQLEIKMAQGAKPGEGGQLPGPKVSEYIAGLRASKPGVTLISPPPHHDIYSIEDLAQLIHDLHAVNEMAGVSVKLVSSIGIGTVACGVAKADADVIQISGGDGGTGASPLSSIKHAGCPWELGLAEAHSALLTNNLRDRVTLRVDGGIRTGRDVLMGALLGAEQFGFGTIAMIAEGCVMARVCHLNTCPVGVTSQKEELRKKFPGTPEHVVNFFEFVAEEIRELLAHLGYKSIDEVIGRADLLKANKKQMSRVAKTKGLNLDRFFSGIPNSSNDRSFLKARIEGGALVHKEEIVHVNGFSSDLDRELCKNADVQKIIRENSGEAVVTLPIKNTDRSTGAMLAGNIARAHGNRGFRGQINVQFEGSAGQSFGAFTLPGLSLRLVGEGNDYVGKGIHGGEIVVVPSPNAGFVAADSSIIGNACLYGATGGDFHANGRAGERFGVRNSGAFAVAEGAGDHCCEYMTGGVVVMLGSVGRNVGAGMTGGIGYFYDRDGTFLDKINPEIVKVQRLSTAEGEAQLKHMVERHFELTGSERADEILGNWDEEKEKFWQVYPPSESKTAVVSSGDTTQGVLRVSASAPDGDMCFLPVGAEMSPEQTQRCAD</sequence>
<dbReference type="NCBIfam" id="NF008730">
    <property type="entry name" value="PRK11750.1"/>
    <property type="match status" value="1"/>
</dbReference>
<name>A0A9K3LI18_9STRA</name>
<dbReference type="PANTHER" id="PTHR11938">
    <property type="entry name" value="FAD NADPH DEHYDROGENASE/OXIDOREDUCTASE"/>
    <property type="match status" value="1"/>
</dbReference>
<comment type="pathway">
    <text evidence="16">Amino-acid biosynthesis; L-glutamate biosynthesis via GLT pathway; L-glutamate from 2-oxoglutarate and L-glutamine (ferredoxin route): step 1/1.</text>
</comment>
<evidence type="ECO:0000256" key="18">
    <source>
        <dbReference type="SAM" id="MobiDB-lite"/>
    </source>
</evidence>
<accession>A0A9K3LI18</accession>
<feature type="region of interest" description="Disordered" evidence="18">
    <location>
        <begin position="32"/>
        <end position="56"/>
    </location>
</feature>
<comment type="cofactor">
    <cofactor evidence="1">
        <name>FMN</name>
        <dbReference type="ChEBI" id="CHEBI:58210"/>
    </cofactor>
</comment>
<keyword evidence="13" id="KW-0411">Iron-sulfur</keyword>
<evidence type="ECO:0000256" key="13">
    <source>
        <dbReference type="ARBA" id="ARBA00023014"/>
    </source>
</evidence>
<keyword evidence="8" id="KW-0288">FMN</keyword>
<dbReference type="InterPro" id="IPR050711">
    <property type="entry name" value="ET-N_metabolism_enzyme"/>
</dbReference>
<keyword evidence="7" id="KW-0285">Flavoprotein</keyword>
<reference evidence="21" key="2">
    <citation type="submission" date="2021-04" db="EMBL/GenBank/DDBJ databases">
        <authorList>
            <person name="Podell S."/>
        </authorList>
    </citation>
    <scope>NUCLEOTIDE SEQUENCE</scope>
    <source>
        <strain evidence="21">Hildebrandi</strain>
    </source>
</reference>
<comment type="cofactor">
    <cofactor evidence="2">
        <name>[3Fe-4S] cluster</name>
        <dbReference type="ChEBI" id="CHEBI:21137"/>
    </cofactor>
</comment>
<comment type="pathway">
    <text evidence="3">Energy metabolism; nitrogen metabolism.</text>
</comment>
<organism evidence="21 22">
    <name type="scientific">Nitzschia inconspicua</name>
    <dbReference type="NCBI Taxonomy" id="303405"/>
    <lineage>
        <taxon>Eukaryota</taxon>
        <taxon>Sar</taxon>
        <taxon>Stramenopiles</taxon>
        <taxon>Ochrophyta</taxon>
        <taxon>Bacillariophyta</taxon>
        <taxon>Bacillariophyceae</taxon>
        <taxon>Bacillariophycidae</taxon>
        <taxon>Bacillariales</taxon>
        <taxon>Bacillariaceae</taxon>
        <taxon>Nitzschia</taxon>
    </lineage>
</organism>
<evidence type="ECO:0000256" key="17">
    <source>
        <dbReference type="ARBA" id="ARBA00039085"/>
    </source>
</evidence>
<evidence type="ECO:0000256" key="2">
    <source>
        <dbReference type="ARBA" id="ARBA00001927"/>
    </source>
</evidence>
<dbReference type="PROSITE" id="PS51278">
    <property type="entry name" value="GATASE_TYPE_2"/>
    <property type="match status" value="1"/>
</dbReference>
<dbReference type="GO" id="GO:0016041">
    <property type="term" value="F:glutamate synthase (ferredoxin) activity"/>
    <property type="evidence" value="ECO:0007669"/>
    <property type="project" value="UniProtKB-EC"/>
</dbReference>
<evidence type="ECO:0000256" key="12">
    <source>
        <dbReference type="ARBA" id="ARBA00023004"/>
    </source>
</evidence>
<dbReference type="CDD" id="cd00982">
    <property type="entry name" value="gltB_C"/>
    <property type="match status" value="1"/>
</dbReference>
<keyword evidence="10" id="KW-0315">Glutamine amidotransferase</keyword>
<feature type="signal peptide" evidence="19">
    <location>
        <begin position="1"/>
        <end position="20"/>
    </location>
</feature>
<dbReference type="GO" id="GO:0006537">
    <property type="term" value="P:glutamate biosynthetic process"/>
    <property type="evidence" value="ECO:0007669"/>
    <property type="project" value="UniProtKB-KW"/>
</dbReference>
<dbReference type="EC" id="1.4.7.1" evidence="17"/>
<keyword evidence="19" id="KW-0732">Signal</keyword>
<keyword evidence="14" id="KW-0314">Glutamate biosynthesis</keyword>